<dbReference type="STRING" id="357750.A0A2S6C7L8"/>
<evidence type="ECO:0000313" key="3">
    <source>
        <dbReference type="Proteomes" id="UP000237631"/>
    </source>
</evidence>
<protein>
    <recommendedName>
        <fullName evidence="1">SET domain-containing protein</fullName>
    </recommendedName>
</protein>
<dbReference type="PROSITE" id="PS50280">
    <property type="entry name" value="SET"/>
    <property type="match status" value="1"/>
</dbReference>
<dbReference type="InterPro" id="IPR001214">
    <property type="entry name" value="SET_dom"/>
</dbReference>
<dbReference type="CDD" id="cd10540">
    <property type="entry name" value="SET_SpSet7-like"/>
    <property type="match status" value="1"/>
</dbReference>
<dbReference type="OrthoDB" id="3180714at2759"/>
<dbReference type="Gene3D" id="2.170.270.10">
    <property type="entry name" value="SET domain"/>
    <property type="match status" value="1"/>
</dbReference>
<gene>
    <name evidence="2" type="ORF">CBER1_08299</name>
</gene>
<dbReference type="Pfam" id="PF00856">
    <property type="entry name" value="SET"/>
    <property type="match status" value="1"/>
</dbReference>
<dbReference type="EMBL" id="PNEN01000532">
    <property type="protein sequence ID" value="PPJ55734.1"/>
    <property type="molecule type" value="Genomic_DNA"/>
</dbReference>
<evidence type="ECO:0000313" key="2">
    <source>
        <dbReference type="EMBL" id="PPJ55734.1"/>
    </source>
</evidence>
<evidence type="ECO:0000259" key="1">
    <source>
        <dbReference type="PROSITE" id="PS50280"/>
    </source>
</evidence>
<dbReference type="SUPFAM" id="SSF82199">
    <property type="entry name" value="SET domain"/>
    <property type="match status" value="1"/>
</dbReference>
<proteinExistence type="predicted"/>
<dbReference type="SMART" id="SM00317">
    <property type="entry name" value="SET"/>
    <property type="match status" value="1"/>
</dbReference>
<organism evidence="2 3">
    <name type="scientific">Cercospora berteroae</name>
    <dbReference type="NCBI Taxonomy" id="357750"/>
    <lineage>
        <taxon>Eukaryota</taxon>
        <taxon>Fungi</taxon>
        <taxon>Dikarya</taxon>
        <taxon>Ascomycota</taxon>
        <taxon>Pezizomycotina</taxon>
        <taxon>Dothideomycetes</taxon>
        <taxon>Dothideomycetidae</taxon>
        <taxon>Mycosphaerellales</taxon>
        <taxon>Mycosphaerellaceae</taxon>
        <taxon>Cercospora</taxon>
    </lineage>
</organism>
<keyword evidence="3" id="KW-1185">Reference proteome</keyword>
<sequence>MAHDQHNHHAGIVGGGGKSDFILLQRFPHLHLASNSPKGRGVVAGAPIPAGTVIDVSPVLVLGIVENIEHIEQTQLFNYTYNWPSKNSIGEPRTAQAVVFGLGSMFNHSAEEQNVGWKRDLERRVIVYQALRDIQEGEELCISYGDHLTFVDADGPRSPVTEDGSEVLGRISVEM</sequence>
<reference evidence="3" key="1">
    <citation type="journal article" date="2017" name="bioRxiv">
        <title>Conservation of a gene cluster reveals novel cercosporin biosynthetic mechanisms and extends production to the genus Colletotrichum.</title>
        <authorList>
            <person name="de Jonge R."/>
            <person name="Ebert M.K."/>
            <person name="Huitt-Roehl C.R."/>
            <person name="Pal P."/>
            <person name="Suttle J.C."/>
            <person name="Spanner R.E."/>
            <person name="Neubauer J.D."/>
            <person name="Jurick W.M.II."/>
            <person name="Stott K.A."/>
            <person name="Secor G.A."/>
            <person name="Thomma B.P.H.J."/>
            <person name="Van de Peer Y."/>
            <person name="Townsend C.A."/>
            <person name="Bolton M.D."/>
        </authorList>
    </citation>
    <scope>NUCLEOTIDE SEQUENCE [LARGE SCALE GENOMIC DNA]</scope>
    <source>
        <strain evidence="3">CBS538.71</strain>
    </source>
</reference>
<accession>A0A2S6C7L8</accession>
<dbReference type="Proteomes" id="UP000237631">
    <property type="component" value="Unassembled WGS sequence"/>
</dbReference>
<dbReference type="AlphaFoldDB" id="A0A2S6C7L8"/>
<feature type="domain" description="SET" evidence="1">
    <location>
        <begin position="28"/>
        <end position="145"/>
    </location>
</feature>
<dbReference type="InterPro" id="IPR046341">
    <property type="entry name" value="SET_dom_sf"/>
</dbReference>
<name>A0A2S6C7L8_9PEZI</name>
<comment type="caution">
    <text evidence="2">The sequence shown here is derived from an EMBL/GenBank/DDBJ whole genome shotgun (WGS) entry which is preliminary data.</text>
</comment>